<keyword evidence="2" id="KW-1185">Reference proteome</keyword>
<protein>
    <submittedName>
        <fullName evidence="1">Uncharacterized protein</fullName>
    </submittedName>
</protein>
<name>A0A254N678_9BURK</name>
<dbReference type="Proteomes" id="UP000197446">
    <property type="component" value="Unassembled WGS sequence"/>
</dbReference>
<comment type="caution">
    <text evidence="1">The sequence shown here is derived from an EMBL/GenBank/DDBJ whole genome shotgun (WGS) entry which is preliminary data.</text>
</comment>
<accession>A0A254N678</accession>
<dbReference type="EMBL" id="NISI01000006">
    <property type="protein sequence ID" value="OWR03074.1"/>
    <property type="molecule type" value="Genomic_DNA"/>
</dbReference>
<sequence length="63" mass="7025">MHLLIGEILHHINVAYVDPLKIEILTERTRRGVLEWLMAHHDVSSAAVDVDLLKARCLAADAA</sequence>
<evidence type="ECO:0000313" key="1">
    <source>
        <dbReference type="EMBL" id="OWR03074.1"/>
    </source>
</evidence>
<dbReference type="OrthoDB" id="5439087at2"/>
<evidence type="ECO:0000313" key="2">
    <source>
        <dbReference type="Proteomes" id="UP000197446"/>
    </source>
</evidence>
<gene>
    <name evidence="1" type="ORF">CDO81_16005</name>
</gene>
<reference evidence="1 2" key="1">
    <citation type="journal article" date="2007" name="Int. J. Syst. Evol. Microbiol.">
        <title>Description of Pelomonas aquatica sp. nov. and Pelomonas puraquae sp. nov., isolated from industrial and haemodialysis water.</title>
        <authorList>
            <person name="Gomila M."/>
            <person name="Bowien B."/>
            <person name="Falsen E."/>
            <person name="Moore E.R."/>
            <person name="Lalucat J."/>
        </authorList>
    </citation>
    <scope>NUCLEOTIDE SEQUENCE [LARGE SCALE GENOMIC DNA]</scope>
    <source>
        <strain evidence="1 2">CCUG 52769</strain>
    </source>
</reference>
<organism evidence="1 2">
    <name type="scientific">Roseateles puraquae</name>
    <dbReference type="NCBI Taxonomy" id="431059"/>
    <lineage>
        <taxon>Bacteria</taxon>
        <taxon>Pseudomonadati</taxon>
        <taxon>Pseudomonadota</taxon>
        <taxon>Betaproteobacteria</taxon>
        <taxon>Burkholderiales</taxon>
        <taxon>Sphaerotilaceae</taxon>
        <taxon>Roseateles</taxon>
    </lineage>
</organism>
<proteinExistence type="predicted"/>
<dbReference type="RefSeq" id="WP_088484228.1">
    <property type="nucleotide sequence ID" value="NZ_NISI01000006.1"/>
</dbReference>
<dbReference type="AlphaFoldDB" id="A0A254N678"/>